<dbReference type="Proteomes" id="UP000189661">
    <property type="component" value="Chromosome"/>
</dbReference>
<dbReference type="EMBL" id="CP019401">
    <property type="protein sequence ID" value="AQU79588.1"/>
    <property type="molecule type" value="Genomic_DNA"/>
</dbReference>
<evidence type="ECO:0000313" key="6">
    <source>
        <dbReference type="EMBL" id="AQU79588.1"/>
    </source>
</evidence>
<organism evidence="6 7">
    <name type="scientific">Planococcus faecalis</name>
    <dbReference type="NCBI Taxonomy" id="1598147"/>
    <lineage>
        <taxon>Bacteria</taxon>
        <taxon>Bacillati</taxon>
        <taxon>Bacillota</taxon>
        <taxon>Bacilli</taxon>
        <taxon>Bacillales</taxon>
        <taxon>Caryophanaceae</taxon>
        <taxon>Planococcus</taxon>
    </lineage>
</organism>
<dbReference type="PANTHER" id="PTHR34382">
    <property type="entry name" value="PTS SYSTEM N,N'-DIACETYLCHITOBIOSE-SPECIFIC EIIA COMPONENT"/>
    <property type="match status" value="1"/>
</dbReference>
<keyword evidence="7" id="KW-1185">Reference proteome</keyword>
<gene>
    <name evidence="6" type="primary">celC</name>
    <name evidence="6" type="ORF">AJGP001_10105</name>
</gene>
<accession>A0ABM6ISQ0</accession>
<dbReference type="CDD" id="cd00215">
    <property type="entry name" value="PTS_IIA_lac"/>
    <property type="match status" value="1"/>
</dbReference>
<dbReference type="PIRSF" id="PIRSF000699">
    <property type="entry name" value="PTS_IILac_III"/>
    <property type="match status" value="1"/>
</dbReference>
<keyword evidence="2" id="KW-0762">Sugar transport</keyword>
<evidence type="ECO:0000256" key="2">
    <source>
        <dbReference type="ARBA" id="ARBA00022597"/>
    </source>
</evidence>
<evidence type="ECO:0000313" key="7">
    <source>
        <dbReference type="Proteomes" id="UP000189661"/>
    </source>
</evidence>
<protein>
    <submittedName>
        <fullName evidence="6">PTS cellobiose transporter subunit IIA</fullName>
    </submittedName>
</protein>
<dbReference type="InterPro" id="IPR036542">
    <property type="entry name" value="PTS_IIA_lac/cel_sf"/>
</dbReference>
<dbReference type="SUPFAM" id="SSF46973">
    <property type="entry name" value="Enzyme IIa from lactose specific PTS, IIa-lac"/>
    <property type="match status" value="1"/>
</dbReference>
<evidence type="ECO:0000256" key="4">
    <source>
        <dbReference type="ARBA" id="ARBA00022683"/>
    </source>
</evidence>
<dbReference type="PANTHER" id="PTHR34382:SF7">
    <property type="entry name" value="PTS SYSTEM N,N'-DIACETYLCHITOBIOSE-SPECIFIC EIIA COMPONENT"/>
    <property type="match status" value="1"/>
</dbReference>
<name>A0ABM6ISQ0_9BACL</name>
<dbReference type="Pfam" id="PF02255">
    <property type="entry name" value="PTS_IIA"/>
    <property type="match status" value="1"/>
</dbReference>
<evidence type="ECO:0000256" key="3">
    <source>
        <dbReference type="ARBA" id="ARBA00022679"/>
    </source>
</evidence>
<feature type="modified residue" description="Phosphohistidine; by HPr" evidence="5">
    <location>
        <position position="79"/>
    </location>
</feature>
<dbReference type="InterPro" id="IPR003188">
    <property type="entry name" value="PTS_IIA_lac/cel"/>
</dbReference>
<keyword evidence="4" id="KW-0598">Phosphotransferase system</keyword>
<dbReference type="RefSeq" id="WP_078080500.1">
    <property type="nucleotide sequence ID" value="NZ_CP019401.1"/>
</dbReference>
<evidence type="ECO:0000256" key="5">
    <source>
        <dbReference type="PROSITE-ProRule" id="PRU00418"/>
    </source>
</evidence>
<evidence type="ECO:0000256" key="1">
    <source>
        <dbReference type="ARBA" id="ARBA00022448"/>
    </source>
</evidence>
<sequence>MQTVEEIQMLSFTIILHAGNARSSSMEAITLAKNYKFDESRKKIAEAEEEFTVAHQQQTKLLQEEANGEVNLISVILVHAQDHLMTAITVKDLASEMIDMYEKMQMIEEAKK</sequence>
<dbReference type="PROSITE" id="PS51095">
    <property type="entry name" value="PTS_EIIA_TYPE_3"/>
    <property type="match status" value="1"/>
</dbReference>
<keyword evidence="3" id="KW-0808">Transferase</keyword>
<dbReference type="Gene3D" id="1.20.58.80">
    <property type="entry name" value="Phosphotransferase system, lactose/cellobiose-type IIA subunit"/>
    <property type="match status" value="1"/>
</dbReference>
<keyword evidence="1" id="KW-0813">Transport</keyword>
<proteinExistence type="predicted"/>
<reference evidence="6 7" key="1">
    <citation type="submission" date="2017-01" db="EMBL/GenBank/DDBJ databases">
        <title>Planococcus faecalis genome complete sequence.</title>
        <authorList>
            <person name="Lee P.C."/>
        </authorList>
    </citation>
    <scope>NUCLEOTIDE SEQUENCE [LARGE SCALE GENOMIC DNA]</scope>
    <source>
        <strain evidence="6 7">AJ003</strain>
    </source>
</reference>